<protein>
    <submittedName>
        <fullName evidence="9">Iron ABC transporter permease</fullName>
    </submittedName>
</protein>
<dbReference type="PANTHER" id="PTHR30472:SF25">
    <property type="entry name" value="ABC TRANSPORTER PERMEASE PROTEIN MJ0876-RELATED"/>
    <property type="match status" value="1"/>
</dbReference>
<evidence type="ECO:0000256" key="5">
    <source>
        <dbReference type="ARBA" id="ARBA00022692"/>
    </source>
</evidence>
<feature type="transmembrane region" description="Helical" evidence="8">
    <location>
        <begin position="76"/>
        <end position="98"/>
    </location>
</feature>
<evidence type="ECO:0000256" key="2">
    <source>
        <dbReference type="ARBA" id="ARBA00007935"/>
    </source>
</evidence>
<dbReference type="RefSeq" id="WP_408623887.1">
    <property type="nucleotide sequence ID" value="NZ_JBEQCT010000005.1"/>
</dbReference>
<keyword evidence="10" id="KW-1185">Reference proteome</keyword>
<comment type="caution">
    <text evidence="9">The sequence shown here is derived from an EMBL/GenBank/DDBJ whole genome shotgun (WGS) entry which is preliminary data.</text>
</comment>
<evidence type="ECO:0000313" key="10">
    <source>
        <dbReference type="Proteomes" id="UP001629953"/>
    </source>
</evidence>
<keyword evidence="5 8" id="KW-0812">Transmembrane</keyword>
<feature type="transmembrane region" description="Helical" evidence="8">
    <location>
        <begin position="110"/>
        <end position="128"/>
    </location>
</feature>
<comment type="similarity">
    <text evidence="2">Belongs to the binding-protein-dependent transport system permease family. FecCD subfamily.</text>
</comment>
<feature type="transmembrane region" description="Helical" evidence="8">
    <location>
        <begin position="328"/>
        <end position="349"/>
    </location>
</feature>
<reference evidence="9 10" key="1">
    <citation type="journal article" date="2013" name="Int. J. Syst. Evol. Microbiol.">
        <title>Celerinatantimonas yamalensis sp. nov., a cold-adapted diazotrophic bacterium from a cold permafrost brine.</title>
        <authorList>
            <person name="Shcherbakova V."/>
            <person name="Chuvilskaya N."/>
            <person name="Rivkina E."/>
            <person name="Demidov N."/>
            <person name="Uchaeva V."/>
            <person name="Suetin S."/>
            <person name="Suzina N."/>
            <person name="Gilichinsky D."/>
        </authorList>
    </citation>
    <scope>NUCLEOTIDE SEQUENCE [LARGE SCALE GENOMIC DNA]</scope>
    <source>
        <strain evidence="9 10">C7</strain>
    </source>
</reference>
<evidence type="ECO:0000256" key="6">
    <source>
        <dbReference type="ARBA" id="ARBA00022989"/>
    </source>
</evidence>
<gene>
    <name evidence="9" type="ORF">ABUE30_11325</name>
</gene>
<accession>A0ABW9G7I5</accession>
<name>A0ABW9G7I5_9GAMM</name>
<dbReference type="PANTHER" id="PTHR30472">
    <property type="entry name" value="FERRIC ENTEROBACTIN TRANSPORT SYSTEM PERMEASE PROTEIN"/>
    <property type="match status" value="1"/>
</dbReference>
<feature type="transmembrane region" description="Helical" evidence="8">
    <location>
        <begin position="304"/>
        <end position="321"/>
    </location>
</feature>
<proteinExistence type="inferred from homology"/>
<evidence type="ECO:0000256" key="3">
    <source>
        <dbReference type="ARBA" id="ARBA00022448"/>
    </source>
</evidence>
<feature type="transmembrane region" description="Helical" evidence="8">
    <location>
        <begin position="261"/>
        <end position="284"/>
    </location>
</feature>
<dbReference type="Pfam" id="PF01032">
    <property type="entry name" value="FecCD"/>
    <property type="match status" value="1"/>
</dbReference>
<keyword evidence="3" id="KW-0813">Transport</keyword>
<evidence type="ECO:0000256" key="8">
    <source>
        <dbReference type="SAM" id="Phobius"/>
    </source>
</evidence>
<keyword evidence="4" id="KW-1003">Cell membrane</keyword>
<evidence type="ECO:0000313" key="9">
    <source>
        <dbReference type="EMBL" id="MFM2485640.1"/>
    </source>
</evidence>
<sequence length="356" mass="38028">MTDISQALDVMPSERVYKRDVRRKLLLLVSFSVLTLIAVVTDLLCGSGTLALNSSIQGLLHPAQASPLVRVVIWDLRMPVTVTAVLAGIGLALSGSLMQTVLDNPLAEPFTLGISSAAGFGAALVIVFQTSLVSFLPVDYLLTANAFIFALVTVLFIGIFAARKGLSVEMIVMLGIAVHFIFSALLGLAQYVANVDQLQSLVFWMMGSLQKSNWTQVGINAAIIGIITPILLFLSWQISALRGFGEQAQVLGISVAKLRMLLLVFAALMASAITATIGVVGFIGLVAPHVARMLVGEDQRFTQLMTMVTGALIMTVASIISKMLIPGIILPIGIVTSLLGVPFFIWLVFGRSMGRR</sequence>
<evidence type="ECO:0000256" key="4">
    <source>
        <dbReference type="ARBA" id="ARBA00022475"/>
    </source>
</evidence>
<dbReference type="EMBL" id="JBEQCT010000005">
    <property type="protein sequence ID" value="MFM2485640.1"/>
    <property type="molecule type" value="Genomic_DNA"/>
</dbReference>
<dbReference type="Proteomes" id="UP001629953">
    <property type="component" value="Unassembled WGS sequence"/>
</dbReference>
<evidence type="ECO:0000256" key="7">
    <source>
        <dbReference type="ARBA" id="ARBA00023136"/>
    </source>
</evidence>
<feature type="transmembrane region" description="Helical" evidence="8">
    <location>
        <begin position="140"/>
        <end position="162"/>
    </location>
</feature>
<dbReference type="Gene3D" id="1.10.3470.10">
    <property type="entry name" value="ABC transporter involved in vitamin B12 uptake, BtuC"/>
    <property type="match status" value="1"/>
</dbReference>
<dbReference type="SUPFAM" id="SSF81345">
    <property type="entry name" value="ABC transporter involved in vitamin B12 uptake, BtuC"/>
    <property type="match status" value="1"/>
</dbReference>
<dbReference type="InterPro" id="IPR037294">
    <property type="entry name" value="ABC_BtuC-like"/>
</dbReference>
<keyword evidence="6 8" id="KW-1133">Transmembrane helix</keyword>
<evidence type="ECO:0000256" key="1">
    <source>
        <dbReference type="ARBA" id="ARBA00004651"/>
    </source>
</evidence>
<comment type="subcellular location">
    <subcellularLocation>
        <location evidence="1">Cell membrane</location>
        <topology evidence="1">Multi-pass membrane protein</topology>
    </subcellularLocation>
</comment>
<feature type="transmembrane region" description="Helical" evidence="8">
    <location>
        <begin position="25"/>
        <end position="52"/>
    </location>
</feature>
<feature type="transmembrane region" description="Helical" evidence="8">
    <location>
        <begin position="213"/>
        <end position="234"/>
    </location>
</feature>
<feature type="transmembrane region" description="Helical" evidence="8">
    <location>
        <begin position="171"/>
        <end position="193"/>
    </location>
</feature>
<keyword evidence="7 8" id="KW-0472">Membrane</keyword>
<dbReference type="InterPro" id="IPR000522">
    <property type="entry name" value="ABC_transptr_permease_BtuC"/>
</dbReference>
<dbReference type="CDD" id="cd06550">
    <property type="entry name" value="TM_ABC_iron-siderophores_like"/>
    <property type="match status" value="1"/>
</dbReference>
<organism evidence="9 10">
    <name type="scientific">Celerinatantimonas yamalensis</name>
    <dbReference type="NCBI Taxonomy" id="559956"/>
    <lineage>
        <taxon>Bacteria</taxon>
        <taxon>Pseudomonadati</taxon>
        <taxon>Pseudomonadota</taxon>
        <taxon>Gammaproteobacteria</taxon>
        <taxon>Celerinatantimonadaceae</taxon>
        <taxon>Celerinatantimonas</taxon>
    </lineage>
</organism>